<feature type="domain" description="Calcium channel YVC1-like C-terminal transmembrane" evidence="3">
    <location>
        <begin position="271"/>
        <end position="514"/>
    </location>
</feature>
<keyword evidence="2" id="KW-1133">Transmembrane helix</keyword>
<feature type="transmembrane region" description="Helical" evidence="2">
    <location>
        <begin position="326"/>
        <end position="346"/>
    </location>
</feature>
<reference evidence="4 5" key="1">
    <citation type="journal article" date="2014" name="PLoS ONE">
        <title>De novo Genome Assembly of the Fungal Plant Pathogen Pyrenophora semeniperda.</title>
        <authorList>
            <person name="Soliai M.M."/>
            <person name="Meyer S.E."/>
            <person name="Udall J.A."/>
            <person name="Elzinga D.E."/>
            <person name="Hermansen R.A."/>
            <person name="Bodily P.M."/>
            <person name="Hart A.A."/>
            <person name="Coleman C.E."/>
        </authorList>
    </citation>
    <scope>NUCLEOTIDE SEQUENCE [LARGE SCALE GENOMIC DNA]</scope>
    <source>
        <strain evidence="4 5">CCB06</strain>
        <tissue evidence="4">Mycelium</tissue>
    </source>
</reference>
<protein>
    <submittedName>
        <fullName evidence="4">Ion transporter</fullName>
    </submittedName>
</protein>
<dbReference type="PANTHER" id="PTHR35859">
    <property type="entry name" value="NONSELECTIVE CATION CHANNEL PROTEIN"/>
    <property type="match status" value="1"/>
</dbReference>
<dbReference type="InterPro" id="IPR056336">
    <property type="entry name" value="YVC1_C"/>
</dbReference>
<feature type="transmembrane region" description="Helical" evidence="2">
    <location>
        <begin position="261"/>
        <end position="283"/>
    </location>
</feature>
<feature type="region of interest" description="Disordered" evidence="1">
    <location>
        <begin position="142"/>
        <end position="165"/>
    </location>
</feature>
<name>A0A3M7MDT8_9PLEO</name>
<dbReference type="InterPro" id="IPR052971">
    <property type="entry name" value="TRP_calcium_channel"/>
</dbReference>
<accession>A0A3M7MDT8</accession>
<keyword evidence="2" id="KW-0812">Transmembrane</keyword>
<keyword evidence="5" id="KW-1185">Reference proteome</keyword>
<proteinExistence type="predicted"/>
<dbReference type="EMBL" id="KE747833">
    <property type="protein sequence ID" value="RMZ72637.1"/>
    <property type="molecule type" value="Genomic_DNA"/>
</dbReference>
<dbReference type="Pfam" id="PF23317">
    <property type="entry name" value="YVC1_C"/>
    <property type="match status" value="1"/>
</dbReference>
<feature type="transmembrane region" description="Helical" evidence="2">
    <location>
        <begin position="413"/>
        <end position="433"/>
    </location>
</feature>
<evidence type="ECO:0000256" key="2">
    <source>
        <dbReference type="SAM" id="Phobius"/>
    </source>
</evidence>
<evidence type="ECO:0000256" key="1">
    <source>
        <dbReference type="SAM" id="MobiDB-lite"/>
    </source>
</evidence>
<evidence type="ECO:0000313" key="5">
    <source>
        <dbReference type="Proteomes" id="UP000265663"/>
    </source>
</evidence>
<dbReference type="OrthoDB" id="310870at2759"/>
<organism evidence="4 5">
    <name type="scientific">Pyrenophora seminiperda CCB06</name>
    <dbReference type="NCBI Taxonomy" id="1302712"/>
    <lineage>
        <taxon>Eukaryota</taxon>
        <taxon>Fungi</taxon>
        <taxon>Dikarya</taxon>
        <taxon>Ascomycota</taxon>
        <taxon>Pezizomycotina</taxon>
        <taxon>Dothideomycetes</taxon>
        <taxon>Pleosporomycetidae</taxon>
        <taxon>Pleosporales</taxon>
        <taxon>Pleosporineae</taxon>
        <taxon>Pleosporaceae</taxon>
        <taxon>Pyrenophora</taxon>
    </lineage>
</organism>
<feature type="transmembrane region" description="Helical" evidence="2">
    <location>
        <begin position="290"/>
        <end position="306"/>
    </location>
</feature>
<evidence type="ECO:0000259" key="3">
    <source>
        <dbReference type="Pfam" id="PF23317"/>
    </source>
</evidence>
<sequence>MIGHSNMSHPPTPKWPADEIGVPIIESDECFGDLVDKLCQFFEHTIKLPHAFEDLRRSQEGRTLQPLIHYLSNQVDHPALVSALLALKGHFSALEEASDEPGVNEARGYACEFVAWQFLTNLKEADIIDYLLVELPPAADSNTPDTNNGLGLDGNGHGSTYPSEQSPLLTTSNTDYFDHGGATKSRFASLMSQCENLSALELATVSGAKKFLSQRPVQKIINGLWRGDIVFWETLGLHSVKKPKKYNRKQADPFSRLRVPLYLKIFETLFFAAFLALYYAVLVKRNNTRVTIPELLLYVWIASFAYDEFADWLDAGQTSFYASDFWWMWDISIVVVGVSFCIMRVVGLTTANAATIDLAYDVLGLEALFLVPRIFSLLSLNRYFGTLIPCLKGRSTFLYSVLCTEMTKDFVKFLSLVVILYLGFLTTFVLLARDSRFNPKQMMSPKRCMHLSDQSYYSFTDFVQLAILWTPHYGKLIFVTLTNILLITSLISLLSNSLSKVLDHARDEYLFMFVPIEFITLSQPLTVATMQLFCICTRSIELKKIDVLPASAFQALCSFSEGNIVQFFCRRQFLSGACSAAQASSTQDCCKSLWALDRLMPLAVLAIARLTGFQNLIPLVIRPLRLILPSEQLRGARIILLKATHLPFVFAIWAFEHLAHSRTRNDKVMSFSGPQTHALLKRPPRLPVNSPRLLMADAQSNLGRMQQMNWSHTRAGFTEPDAQLKTLVARLSTQVEELTAMVSQLQEERGASTSAA</sequence>
<feature type="transmembrane region" description="Helical" evidence="2">
    <location>
        <begin position="510"/>
        <end position="533"/>
    </location>
</feature>
<dbReference type="AlphaFoldDB" id="A0A3M7MDT8"/>
<evidence type="ECO:0000313" key="4">
    <source>
        <dbReference type="EMBL" id="RMZ72637.1"/>
    </source>
</evidence>
<gene>
    <name evidence="4" type="ORF">GMOD_00007649</name>
</gene>
<dbReference type="PANTHER" id="PTHR35859:SF5">
    <property type="entry name" value="ION TRANSPORT DOMAIN-CONTAINING PROTEIN"/>
    <property type="match status" value="1"/>
</dbReference>
<feature type="transmembrane region" description="Helical" evidence="2">
    <location>
        <begin position="476"/>
        <end position="498"/>
    </location>
</feature>
<keyword evidence="2" id="KW-0472">Membrane</keyword>
<dbReference type="Proteomes" id="UP000265663">
    <property type="component" value="Unassembled WGS sequence"/>
</dbReference>